<dbReference type="Gene3D" id="3.40.47.10">
    <property type="match status" value="1"/>
</dbReference>
<dbReference type="GO" id="GO:0016747">
    <property type="term" value="F:acyltransferase activity, transferring groups other than amino-acyl groups"/>
    <property type="evidence" value="ECO:0007669"/>
    <property type="project" value="InterPro"/>
</dbReference>
<dbReference type="InterPro" id="IPR016039">
    <property type="entry name" value="Thiolase-like"/>
</dbReference>
<feature type="domain" description="Chalcone/stilbene synthase C-terminal" evidence="2">
    <location>
        <begin position="1"/>
        <end position="43"/>
    </location>
</feature>
<dbReference type="InterPro" id="IPR012328">
    <property type="entry name" value="Chalcone/stilbene_synt_C"/>
</dbReference>
<dbReference type="Proteomes" id="UP001222027">
    <property type="component" value="Unassembled WGS sequence"/>
</dbReference>
<proteinExistence type="inferred from homology"/>
<dbReference type="EMBL" id="JAQQAF010000001">
    <property type="protein sequence ID" value="KAJ8509617.1"/>
    <property type="molecule type" value="Genomic_DNA"/>
</dbReference>
<dbReference type="Pfam" id="PF02797">
    <property type="entry name" value="Chal_sti_synt_C"/>
    <property type="match status" value="1"/>
</dbReference>
<gene>
    <name evidence="3" type="ORF">OPV22_000051</name>
</gene>
<dbReference type="SUPFAM" id="SSF53901">
    <property type="entry name" value="Thiolase-like"/>
    <property type="match status" value="1"/>
</dbReference>
<dbReference type="PANTHER" id="PTHR11877">
    <property type="entry name" value="HYDROXYMETHYLGLUTARYL-COA SYNTHASE"/>
    <property type="match status" value="1"/>
</dbReference>
<protein>
    <recommendedName>
        <fullName evidence="2">Chalcone/stilbene synthase C-terminal domain-containing protein</fullName>
    </recommendedName>
</protein>
<reference evidence="3 4" key="1">
    <citation type="submission" date="2022-12" db="EMBL/GenBank/DDBJ databases">
        <title>Chromosome-scale assembly of the Ensete ventricosum genome.</title>
        <authorList>
            <person name="Dussert Y."/>
            <person name="Stocks J."/>
            <person name="Wendawek A."/>
            <person name="Woldeyes F."/>
            <person name="Nichols R.A."/>
            <person name="Borrell J.S."/>
        </authorList>
    </citation>
    <scope>NUCLEOTIDE SEQUENCE [LARGE SCALE GENOMIC DNA]</scope>
    <source>
        <strain evidence="4">cv. Maze</strain>
        <tissue evidence="3">Seeds</tissue>
    </source>
</reference>
<evidence type="ECO:0000259" key="2">
    <source>
        <dbReference type="Pfam" id="PF02797"/>
    </source>
</evidence>
<evidence type="ECO:0000313" key="4">
    <source>
        <dbReference type="Proteomes" id="UP001222027"/>
    </source>
</evidence>
<dbReference type="InterPro" id="IPR011141">
    <property type="entry name" value="Polyketide_synthase_type-III"/>
</dbReference>
<comment type="caution">
    <text evidence="3">The sequence shown here is derived from an EMBL/GenBank/DDBJ whole genome shotgun (WGS) entry which is preliminary data.</text>
</comment>
<organism evidence="3 4">
    <name type="scientific">Ensete ventricosum</name>
    <name type="common">Abyssinian banana</name>
    <name type="synonym">Musa ensete</name>
    <dbReference type="NCBI Taxonomy" id="4639"/>
    <lineage>
        <taxon>Eukaryota</taxon>
        <taxon>Viridiplantae</taxon>
        <taxon>Streptophyta</taxon>
        <taxon>Embryophyta</taxon>
        <taxon>Tracheophyta</taxon>
        <taxon>Spermatophyta</taxon>
        <taxon>Magnoliopsida</taxon>
        <taxon>Liliopsida</taxon>
        <taxon>Zingiberales</taxon>
        <taxon>Musaceae</taxon>
        <taxon>Ensete</taxon>
    </lineage>
</organism>
<sequence>MSSATVIFIMDEMRKQSAKEGLEWVVLYGFGPGLTVESVVLHSAYYCCGGLASKISVELVFLPGGVCL</sequence>
<dbReference type="GO" id="GO:0030639">
    <property type="term" value="P:polyketide biosynthetic process"/>
    <property type="evidence" value="ECO:0007669"/>
    <property type="project" value="TreeGrafter"/>
</dbReference>
<dbReference type="AlphaFoldDB" id="A0AAV8RUY3"/>
<dbReference type="PANTHER" id="PTHR11877:SF80">
    <property type="entry name" value="CHALCONE SYNTHASE 1"/>
    <property type="match status" value="1"/>
</dbReference>
<evidence type="ECO:0000256" key="1">
    <source>
        <dbReference type="ARBA" id="ARBA00005531"/>
    </source>
</evidence>
<comment type="similarity">
    <text evidence="1">Belongs to the thiolase-like superfamily. Chalcone/stilbene synthases family.</text>
</comment>
<accession>A0AAV8RUY3</accession>
<evidence type="ECO:0000313" key="3">
    <source>
        <dbReference type="EMBL" id="KAJ8509617.1"/>
    </source>
</evidence>
<name>A0AAV8RUY3_ENSVE</name>
<keyword evidence="4" id="KW-1185">Reference proteome</keyword>